<dbReference type="InterPro" id="IPR050624">
    <property type="entry name" value="HTH-type_Tx_Regulator"/>
</dbReference>
<dbReference type="Gene3D" id="1.10.10.60">
    <property type="entry name" value="Homeodomain-like"/>
    <property type="match status" value="1"/>
</dbReference>
<keyword evidence="5" id="KW-1185">Reference proteome</keyword>
<evidence type="ECO:0000313" key="5">
    <source>
        <dbReference type="Proteomes" id="UP000036867"/>
    </source>
</evidence>
<protein>
    <submittedName>
        <fullName evidence="4">Transcriptional regulator</fullName>
    </submittedName>
</protein>
<dbReference type="GO" id="GO:0003677">
    <property type="term" value="F:DNA binding"/>
    <property type="evidence" value="ECO:0007669"/>
    <property type="project" value="UniProtKB-UniRule"/>
</dbReference>
<dbReference type="PRINTS" id="PR00455">
    <property type="entry name" value="HTHTETR"/>
</dbReference>
<dbReference type="AlphaFoldDB" id="A0A0M0LLA1"/>
<dbReference type="Proteomes" id="UP000036867">
    <property type="component" value="Unassembled WGS sequence"/>
</dbReference>
<dbReference type="PANTHER" id="PTHR43479">
    <property type="entry name" value="ACREF/ENVCD OPERON REPRESSOR-RELATED"/>
    <property type="match status" value="1"/>
</dbReference>
<evidence type="ECO:0000256" key="2">
    <source>
        <dbReference type="PROSITE-ProRule" id="PRU00335"/>
    </source>
</evidence>
<dbReference type="EMBL" id="LILB01000001">
    <property type="protein sequence ID" value="KOO51463.1"/>
    <property type="molecule type" value="Genomic_DNA"/>
</dbReference>
<dbReference type="InterPro" id="IPR001647">
    <property type="entry name" value="HTH_TetR"/>
</dbReference>
<comment type="caution">
    <text evidence="4">The sequence shown here is derived from an EMBL/GenBank/DDBJ whole genome shotgun (WGS) entry which is preliminary data.</text>
</comment>
<name>A0A0M0LLA1_9BACL</name>
<dbReference type="Pfam" id="PF00440">
    <property type="entry name" value="TetR_N"/>
    <property type="match status" value="1"/>
</dbReference>
<sequence length="205" mass="23737">MLGGRKLNEIPEKKPRKEITKRKILNAAKELFIQKGVESVNMHQIALTAKVGQASLYRQYNKLSDICADIVREECQVLIDDTQYYLSNTNENLSSLDKLYQVIIKFVSYLEFRVDWICEVTRASTNYRPIQSPLYQWMRKICTELLLEAVEKGEITDVDVPFTVEAILGTLNNVDEQLLHQGYTIKRILEGIENIYFKGLRKSTN</sequence>
<feature type="domain" description="HTH tetR-type" evidence="3">
    <location>
        <begin position="18"/>
        <end position="78"/>
    </location>
</feature>
<reference evidence="5" key="1">
    <citation type="submission" date="2015-08" db="EMBL/GenBank/DDBJ databases">
        <title>Fjat-10028 dsm 16317.</title>
        <authorList>
            <person name="Liu B."/>
            <person name="Wang J."/>
            <person name="Zhu Y."/>
            <person name="Liu G."/>
            <person name="Chen Q."/>
            <person name="Chen Z."/>
            <person name="Lan J."/>
            <person name="Che J."/>
            <person name="Ge C."/>
            <person name="Shi H."/>
            <person name="Pan Z."/>
            <person name="Liu X."/>
        </authorList>
    </citation>
    <scope>NUCLEOTIDE SEQUENCE [LARGE SCALE GENOMIC DNA]</scope>
    <source>
        <strain evidence="5">DSM 16317</strain>
    </source>
</reference>
<dbReference type="PROSITE" id="PS50977">
    <property type="entry name" value="HTH_TETR_2"/>
    <property type="match status" value="1"/>
</dbReference>
<evidence type="ECO:0000256" key="1">
    <source>
        <dbReference type="ARBA" id="ARBA00023125"/>
    </source>
</evidence>
<evidence type="ECO:0000259" key="3">
    <source>
        <dbReference type="PROSITE" id="PS50977"/>
    </source>
</evidence>
<feature type="DNA-binding region" description="H-T-H motif" evidence="2">
    <location>
        <begin position="41"/>
        <end position="60"/>
    </location>
</feature>
<gene>
    <name evidence="4" type="ORF">AMD00_03010</name>
</gene>
<evidence type="ECO:0000313" key="4">
    <source>
        <dbReference type="EMBL" id="KOO51463.1"/>
    </source>
</evidence>
<keyword evidence="1 2" id="KW-0238">DNA-binding</keyword>
<dbReference type="SUPFAM" id="SSF48498">
    <property type="entry name" value="Tetracyclin repressor-like, C-terminal domain"/>
    <property type="match status" value="1"/>
</dbReference>
<proteinExistence type="predicted"/>
<dbReference type="PANTHER" id="PTHR43479:SF11">
    <property type="entry name" value="ACREF_ENVCD OPERON REPRESSOR-RELATED"/>
    <property type="match status" value="1"/>
</dbReference>
<dbReference type="Gene3D" id="1.10.357.10">
    <property type="entry name" value="Tetracycline Repressor, domain 2"/>
    <property type="match status" value="1"/>
</dbReference>
<dbReference type="InterPro" id="IPR009057">
    <property type="entry name" value="Homeodomain-like_sf"/>
</dbReference>
<dbReference type="STRING" id="263475.AMD00_03010"/>
<organism evidence="4 5">
    <name type="scientific">Viridibacillus arvi</name>
    <dbReference type="NCBI Taxonomy" id="263475"/>
    <lineage>
        <taxon>Bacteria</taxon>
        <taxon>Bacillati</taxon>
        <taxon>Bacillota</taxon>
        <taxon>Bacilli</taxon>
        <taxon>Bacillales</taxon>
        <taxon>Caryophanaceae</taxon>
        <taxon>Viridibacillus</taxon>
    </lineage>
</organism>
<dbReference type="InterPro" id="IPR036271">
    <property type="entry name" value="Tet_transcr_reg_TetR-rel_C_sf"/>
</dbReference>
<dbReference type="SUPFAM" id="SSF46689">
    <property type="entry name" value="Homeodomain-like"/>
    <property type="match status" value="1"/>
</dbReference>
<accession>A0A0M0LLA1</accession>